<keyword evidence="3" id="KW-1003">Cell membrane</keyword>
<evidence type="ECO:0000256" key="3">
    <source>
        <dbReference type="ARBA" id="ARBA00022475"/>
    </source>
</evidence>
<sequence length="315" mass="35404">MKKSAVKTKKSFKERYELFLSQWQLQSMVLPGILFLFVFSYIPMYGLVIAFKHYTVIDSMATAPWVGLENFRIILGDKYFWEAVVNTLGISLLKLAIGFFIPIFLAIMIFEVKAGPFKKIVQTVSYLPHFLSWIILGGMLISWLSTNGLFNQMLMAIGMIEKGSNHLLDADKYWMIAVLSDIWKEAGWGTILYLATMSKIDPTYYEAAKIDGANKISQIKNITIPMLTPIISLNLILNISGLLGSNLDQTLVLMNSQNSSRSEVINSYVYRMGLTQGDFSYATAVGLGISIVSIILLIITNFLTKKMNDNQSVIL</sequence>
<keyword evidence="2 7" id="KW-0813">Transport</keyword>
<feature type="transmembrane region" description="Helical" evidence="7">
    <location>
        <begin position="130"/>
        <end position="150"/>
    </location>
</feature>
<accession>A0A940SWI1</accession>
<evidence type="ECO:0000313" key="10">
    <source>
        <dbReference type="Proteomes" id="UP000674938"/>
    </source>
</evidence>
<gene>
    <name evidence="9" type="ORF">I6N95_10315</name>
</gene>
<evidence type="ECO:0000313" key="9">
    <source>
        <dbReference type="EMBL" id="MBP1041398.1"/>
    </source>
</evidence>
<dbReference type="GO" id="GO:0005886">
    <property type="term" value="C:plasma membrane"/>
    <property type="evidence" value="ECO:0007669"/>
    <property type="project" value="UniProtKB-SubCell"/>
</dbReference>
<dbReference type="SUPFAM" id="SSF161098">
    <property type="entry name" value="MetI-like"/>
    <property type="match status" value="1"/>
</dbReference>
<comment type="similarity">
    <text evidence="7">Belongs to the binding-protein-dependent transport system permease family.</text>
</comment>
<protein>
    <submittedName>
        <fullName evidence="9">Sugar ABC transporter permease</fullName>
    </submittedName>
</protein>
<dbReference type="Gene3D" id="1.10.3720.10">
    <property type="entry name" value="MetI-like"/>
    <property type="match status" value="1"/>
</dbReference>
<dbReference type="Pfam" id="PF00528">
    <property type="entry name" value="BPD_transp_1"/>
    <property type="match status" value="1"/>
</dbReference>
<dbReference type="Proteomes" id="UP000674938">
    <property type="component" value="Unassembled WGS sequence"/>
</dbReference>
<keyword evidence="4 7" id="KW-0812">Transmembrane</keyword>
<dbReference type="InterPro" id="IPR000515">
    <property type="entry name" value="MetI-like"/>
</dbReference>
<evidence type="ECO:0000256" key="7">
    <source>
        <dbReference type="RuleBase" id="RU363032"/>
    </source>
</evidence>
<feature type="transmembrane region" description="Helical" evidence="7">
    <location>
        <begin position="224"/>
        <end position="244"/>
    </location>
</feature>
<keyword evidence="5 7" id="KW-1133">Transmembrane helix</keyword>
<evidence type="ECO:0000256" key="2">
    <source>
        <dbReference type="ARBA" id="ARBA00022448"/>
    </source>
</evidence>
<dbReference type="PROSITE" id="PS50928">
    <property type="entry name" value="ABC_TM1"/>
    <property type="match status" value="1"/>
</dbReference>
<feature type="transmembrane region" description="Helical" evidence="7">
    <location>
        <begin position="88"/>
        <end position="110"/>
    </location>
</feature>
<comment type="caution">
    <text evidence="9">The sequence shown here is derived from an EMBL/GenBank/DDBJ whole genome shotgun (WGS) entry which is preliminary data.</text>
</comment>
<dbReference type="GO" id="GO:0055085">
    <property type="term" value="P:transmembrane transport"/>
    <property type="evidence" value="ECO:0007669"/>
    <property type="project" value="InterPro"/>
</dbReference>
<dbReference type="InterPro" id="IPR050809">
    <property type="entry name" value="UgpAE/MalFG_permease"/>
</dbReference>
<reference evidence="9" key="1">
    <citation type="submission" date="2020-12" db="EMBL/GenBank/DDBJ databases">
        <title>Vagococcus allomyrinae sp. nov. and Enterococcus lavae sp. nov., isolated from the larvae of Allomyrina dichotoma.</title>
        <authorList>
            <person name="Lee S.D."/>
        </authorList>
    </citation>
    <scope>NUCLEOTIDE SEQUENCE</scope>
    <source>
        <strain evidence="9">BWB3-3</strain>
    </source>
</reference>
<feature type="transmembrane region" description="Helical" evidence="7">
    <location>
        <begin position="279"/>
        <end position="303"/>
    </location>
</feature>
<keyword evidence="10" id="KW-1185">Reference proteome</keyword>
<dbReference type="CDD" id="cd06261">
    <property type="entry name" value="TM_PBP2"/>
    <property type="match status" value="1"/>
</dbReference>
<dbReference type="EMBL" id="JAEEGA010000006">
    <property type="protein sequence ID" value="MBP1041398.1"/>
    <property type="molecule type" value="Genomic_DNA"/>
</dbReference>
<dbReference type="PANTHER" id="PTHR43227">
    <property type="entry name" value="BLL4140 PROTEIN"/>
    <property type="match status" value="1"/>
</dbReference>
<evidence type="ECO:0000256" key="4">
    <source>
        <dbReference type="ARBA" id="ARBA00022692"/>
    </source>
</evidence>
<organism evidence="9 10">
    <name type="scientific">Vagococcus allomyrinae</name>
    <dbReference type="NCBI Taxonomy" id="2794353"/>
    <lineage>
        <taxon>Bacteria</taxon>
        <taxon>Bacillati</taxon>
        <taxon>Bacillota</taxon>
        <taxon>Bacilli</taxon>
        <taxon>Lactobacillales</taxon>
        <taxon>Enterococcaceae</taxon>
        <taxon>Vagococcus</taxon>
    </lineage>
</organism>
<dbReference type="PANTHER" id="PTHR43227:SF11">
    <property type="entry name" value="BLL4140 PROTEIN"/>
    <property type="match status" value="1"/>
</dbReference>
<evidence type="ECO:0000256" key="6">
    <source>
        <dbReference type="ARBA" id="ARBA00023136"/>
    </source>
</evidence>
<feature type="domain" description="ABC transmembrane type-1" evidence="8">
    <location>
        <begin position="84"/>
        <end position="300"/>
    </location>
</feature>
<dbReference type="InterPro" id="IPR035906">
    <property type="entry name" value="MetI-like_sf"/>
</dbReference>
<name>A0A940SWI1_9ENTE</name>
<evidence type="ECO:0000259" key="8">
    <source>
        <dbReference type="PROSITE" id="PS50928"/>
    </source>
</evidence>
<keyword evidence="6 7" id="KW-0472">Membrane</keyword>
<comment type="subcellular location">
    <subcellularLocation>
        <location evidence="1 7">Cell membrane</location>
        <topology evidence="1 7">Multi-pass membrane protein</topology>
    </subcellularLocation>
</comment>
<feature type="transmembrane region" description="Helical" evidence="7">
    <location>
        <begin position="28"/>
        <end position="51"/>
    </location>
</feature>
<evidence type="ECO:0000256" key="1">
    <source>
        <dbReference type="ARBA" id="ARBA00004651"/>
    </source>
</evidence>
<evidence type="ECO:0000256" key="5">
    <source>
        <dbReference type="ARBA" id="ARBA00022989"/>
    </source>
</evidence>
<proteinExistence type="inferred from homology"/>
<dbReference type="AlphaFoldDB" id="A0A940SWI1"/>